<evidence type="ECO:0000256" key="1">
    <source>
        <dbReference type="SAM" id="MobiDB-lite"/>
    </source>
</evidence>
<gene>
    <name evidence="2" type="ORF">AJ78_02566</name>
</gene>
<feature type="compositionally biased region" description="Basic and acidic residues" evidence="1">
    <location>
        <begin position="1"/>
        <end position="10"/>
    </location>
</feature>
<dbReference type="Proteomes" id="UP000182235">
    <property type="component" value="Unassembled WGS sequence"/>
</dbReference>
<feature type="region of interest" description="Disordered" evidence="1">
    <location>
        <begin position="1"/>
        <end position="20"/>
    </location>
</feature>
<evidence type="ECO:0000313" key="2">
    <source>
        <dbReference type="EMBL" id="OJD17328.1"/>
    </source>
</evidence>
<reference evidence="2 3" key="1">
    <citation type="submission" date="2015-07" db="EMBL/GenBank/DDBJ databases">
        <title>Emmonsia species relationships and genome sequence.</title>
        <authorList>
            <consortium name="The Broad Institute Genomics Platform"/>
            <person name="Cuomo C.A."/>
            <person name="Munoz J.F."/>
            <person name="Imamovic A."/>
            <person name="Priest M.E."/>
            <person name="Young S."/>
            <person name="Clay O.K."/>
            <person name="McEwen J.G."/>
        </authorList>
    </citation>
    <scope>NUCLEOTIDE SEQUENCE [LARGE SCALE GENOMIC DNA]</scope>
    <source>
        <strain evidence="2 3">UAMH 9510</strain>
    </source>
</reference>
<comment type="caution">
    <text evidence="2">The sequence shown here is derived from an EMBL/GenBank/DDBJ whole genome shotgun (WGS) entry which is preliminary data.</text>
</comment>
<dbReference type="VEuPathDB" id="FungiDB:AJ78_02566"/>
<accession>A0A1J9PLD6</accession>
<dbReference type="STRING" id="1447872.A0A1J9PLD6"/>
<protein>
    <submittedName>
        <fullName evidence="2">Uncharacterized protein</fullName>
    </submittedName>
</protein>
<dbReference type="AlphaFoldDB" id="A0A1J9PLD6"/>
<name>A0A1J9PLD6_9EURO</name>
<evidence type="ECO:0000313" key="3">
    <source>
        <dbReference type="Proteomes" id="UP000182235"/>
    </source>
</evidence>
<dbReference type="InterPro" id="IPR009003">
    <property type="entry name" value="Peptidase_S1_PA"/>
</dbReference>
<dbReference type="OrthoDB" id="5424209at2759"/>
<sequence>MPASRREAARSSDSNDSSYAEMNSIEEFLARKDKYRVVAPGPPLSYPIYKTSPETVLRGLIEKLKPEVVQLLSSFEITASDVLLRLWHAYPGDQVTANVFHIITTDTNPAVWQAAAKSLFSLFVNNGAAALNLEHPFQVEISNPDISYHDISRCLPNDPPLLELFNRKKDAITEIVSTELLGVISAISFHNRIPHSKRLTEYLFQDATADIHIEFLPGVVRNPTVIDLEAPQYLPDIPRKPVNGSSISTEGGINAGSLGGWVYLNLPKSPPLMCMLTCYHVVRAINPAITSVTDRDGVTLEKDTGHVDVVYPAEIDKSLTIEKFEQDRLAGKGEMLKEFEDTWAEILQKRSIGRVLCASGYRLSGRSRVDWALVDASETFTANRPPSRSNFSPNHKKPNPVALWGPNEDFQAREFGNLREGDWVAFRGRGSGVVSGEVNPIRSRIFWPVPNLTSDEWEVLPLGDGSFTLPGDSGSMVFNSKGQIVGLNMATVGEAGYITTVETIQKDVKELTGGFLSLEN</sequence>
<proteinExistence type="predicted"/>
<keyword evidence="3" id="KW-1185">Reference proteome</keyword>
<organism evidence="2 3">
    <name type="scientific">Emergomyces pasteurianus Ep9510</name>
    <dbReference type="NCBI Taxonomy" id="1447872"/>
    <lineage>
        <taxon>Eukaryota</taxon>
        <taxon>Fungi</taxon>
        <taxon>Dikarya</taxon>
        <taxon>Ascomycota</taxon>
        <taxon>Pezizomycotina</taxon>
        <taxon>Eurotiomycetes</taxon>
        <taxon>Eurotiomycetidae</taxon>
        <taxon>Onygenales</taxon>
        <taxon>Ajellomycetaceae</taxon>
        <taxon>Emergomyces</taxon>
    </lineage>
</organism>
<dbReference type="SUPFAM" id="SSF50494">
    <property type="entry name" value="Trypsin-like serine proteases"/>
    <property type="match status" value="1"/>
</dbReference>
<dbReference type="EMBL" id="LGRN01000071">
    <property type="protein sequence ID" value="OJD17328.1"/>
    <property type="molecule type" value="Genomic_DNA"/>
</dbReference>